<dbReference type="EMBL" id="CP077715">
    <property type="protein sequence ID" value="QXJ32284.1"/>
    <property type="molecule type" value="Genomic_DNA"/>
</dbReference>
<proteinExistence type="predicted"/>
<evidence type="ECO:0000313" key="3">
    <source>
        <dbReference type="EMBL" id="QXJ32284.1"/>
    </source>
</evidence>
<dbReference type="AlphaFoldDB" id="A0A8F5C1A3"/>
<dbReference type="PROSITE" id="PS50966">
    <property type="entry name" value="ZF_SWIM"/>
    <property type="match status" value="1"/>
</dbReference>
<reference evidence="4 5" key="1">
    <citation type="journal article" date="2021" name="Environ. Microbiol.">
        <title>New insights into the diversity and evolution of the archaeal mobilome from three complete genomes of Saccharolobus shibatae.</title>
        <authorList>
            <person name="Medvedeva S."/>
            <person name="Brandt D."/>
            <person name="Cvirkaite-Krupovic V."/>
            <person name="Liu Y."/>
            <person name="Severinov K."/>
            <person name="Ishino S."/>
            <person name="Ishino Y."/>
            <person name="Prangishvili D."/>
            <person name="Kalinowski J."/>
            <person name="Krupovic M."/>
        </authorList>
    </citation>
    <scope>NUCLEOTIDE SEQUENCE [LARGE SCALE GENOMIC DNA]</scope>
    <source>
        <strain evidence="3">BEU9</strain>
        <strain evidence="4 5">S38A</strain>
    </source>
</reference>
<dbReference type="GO" id="GO:0008270">
    <property type="term" value="F:zinc ion binding"/>
    <property type="evidence" value="ECO:0007669"/>
    <property type="project" value="UniProtKB-KW"/>
</dbReference>
<dbReference type="Pfam" id="PF04434">
    <property type="entry name" value="SWIM"/>
    <property type="match status" value="1"/>
</dbReference>
<organism evidence="4 5">
    <name type="scientific">Saccharolobus shibatae</name>
    <dbReference type="NCBI Taxonomy" id="2286"/>
    <lineage>
        <taxon>Archaea</taxon>
        <taxon>Thermoproteota</taxon>
        <taxon>Thermoprotei</taxon>
        <taxon>Sulfolobales</taxon>
        <taxon>Sulfolobaceae</taxon>
        <taxon>Saccharolobus</taxon>
    </lineage>
</organism>
<dbReference type="EMBL" id="CP077713">
    <property type="protein sequence ID" value="QXJ35329.1"/>
    <property type="molecule type" value="Genomic_DNA"/>
</dbReference>
<accession>A0A8F5C1A3</accession>
<sequence>MVLHYIMKALNESKIIERFGYSTFDKGKEYYNENRVLSAFINGDLLEGVVVGTNVYRTSVLLSDLSNKCSCPLGGDCKHVVALLLFYLKNSDEVIDIPKLKDKLREKSKEELIDIIIKALGGEEILPLIEQKEKNIKIRSILRIFERGEVDERTVENISNIIRNFKNNISKEDLLMLLEKITLDCENFGCFYDDYGDYYYNESIFKAIGEALVEKDLTSEDIEKLKEILDRDQYELSEPLIDVLANKAEGDEKFFKLIQKILPPTYRADIVIKNKMYDEAKKMLEKETLDPSLRVELLKLIDPREAIRVAEENKEYTLIIQYYIEMKDYDKAKAYINKAIEENLRTEVFYILSKYKNFILQDRELSNKIVRYLLDIGDILSPLKFYGNIDDDLKDLYAEKILESGYEFYIAAFLDVICQRKPEKVKEFLLKSVETMIDRGSREYDYVALMLTNAKKCMSKKDFNELLDEIEIKHYKKRKLIEKLSVLRD</sequence>
<evidence type="ECO:0000259" key="2">
    <source>
        <dbReference type="PROSITE" id="PS50966"/>
    </source>
</evidence>
<keyword evidence="1" id="KW-0862">Zinc</keyword>
<keyword evidence="1" id="KW-0479">Metal-binding</keyword>
<feature type="domain" description="SWIM-type" evidence="2">
    <location>
        <begin position="56"/>
        <end position="88"/>
    </location>
</feature>
<evidence type="ECO:0000313" key="4">
    <source>
        <dbReference type="EMBL" id="QXJ35329.1"/>
    </source>
</evidence>
<name>A0A8F5C1A3_9CREN</name>
<keyword evidence="5" id="KW-1185">Reference proteome</keyword>
<dbReference type="Proteomes" id="UP000694036">
    <property type="component" value="Chromosome"/>
</dbReference>
<protein>
    <recommendedName>
        <fullName evidence="2">SWIM-type domain-containing protein</fullName>
    </recommendedName>
</protein>
<evidence type="ECO:0000256" key="1">
    <source>
        <dbReference type="PROSITE-ProRule" id="PRU00325"/>
    </source>
</evidence>
<gene>
    <name evidence="3" type="ORF">J5U21_01935</name>
    <name evidence="4" type="ORF">J5U22_01876</name>
</gene>
<keyword evidence="1" id="KW-0863">Zinc-finger</keyword>
<dbReference type="InterPro" id="IPR007527">
    <property type="entry name" value="Znf_SWIM"/>
</dbReference>
<evidence type="ECO:0000313" key="5">
    <source>
        <dbReference type="Proteomes" id="UP000694036"/>
    </source>
</evidence>
<dbReference type="Proteomes" id="UP000693941">
    <property type="component" value="Chromosome"/>
</dbReference>